<proteinExistence type="predicted"/>
<dbReference type="Gene3D" id="2.60.40.10">
    <property type="entry name" value="Immunoglobulins"/>
    <property type="match status" value="1"/>
</dbReference>
<dbReference type="Pfam" id="PF13573">
    <property type="entry name" value="SprB"/>
    <property type="match status" value="1"/>
</dbReference>
<reference evidence="1 2" key="1">
    <citation type="submission" date="2023-09" db="EMBL/GenBank/DDBJ databases">
        <authorList>
            <person name="Rey-Velasco X."/>
        </authorList>
    </citation>
    <scope>NUCLEOTIDE SEQUENCE [LARGE SCALE GENOMIC DNA]</scope>
    <source>
        <strain evidence="1 2">F297</strain>
    </source>
</reference>
<organism evidence="1 2">
    <name type="scientific">Autumnicola edwardsiae</name>
    <dbReference type="NCBI Taxonomy" id="3075594"/>
    <lineage>
        <taxon>Bacteria</taxon>
        <taxon>Pseudomonadati</taxon>
        <taxon>Bacteroidota</taxon>
        <taxon>Flavobacteriia</taxon>
        <taxon>Flavobacteriales</taxon>
        <taxon>Flavobacteriaceae</taxon>
        <taxon>Autumnicola</taxon>
    </lineage>
</organism>
<protein>
    <submittedName>
        <fullName evidence="1">SprB repeat-containing protein</fullName>
    </submittedName>
</protein>
<evidence type="ECO:0000313" key="1">
    <source>
        <dbReference type="EMBL" id="MDT0650565.1"/>
    </source>
</evidence>
<sequence length="174" mass="18349">MGKITPLVKAAVISLILVVFISFVLPASNSALREISYKNLAGVEHVMPVLEHKFEKPSTEYHNKSAAVAAPVVNINSKTNASCSDNADGSIRINVTGGTEPYSFSWTGPGSFSSSNEDISNLSEGPYSVTVTDADGNSSTPKSTTIAVEDNEDPTVRTQNITVQLDTNGNATIS</sequence>
<feature type="non-terminal residue" evidence="1">
    <location>
        <position position="174"/>
    </location>
</feature>
<dbReference type="InterPro" id="IPR025667">
    <property type="entry name" value="SprB_repeat"/>
</dbReference>
<keyword evidence="2" id="KW-1185">Reference proteome</keyword>
<evidence type="ECO:0000313" key="2">
    <source>
        <dbReference type="Proteomes" id="UP001248819"/>
    </source>
</evidence>
<gene>
    <name evidence="1" type="ORF">RM529_10430</name>
</gene>
<dbReference type="Proteomes" id="UP001248819">
    <property type="component" value="Unassembled WGS sequence"/>
</dbReference>
<name>A0ABU3CW37_9FLAO</name>
<accession>A0ABU3CW37</accession>
<comment type="caution">
    <text evidence="1">The sequence shown here is derived from an EMBL/GenBank/DDBJ whole genome shotgun (WGS) entry which is preliminary data.</text>
</comment>
<dbReference type="EMBL" id="JAVRHP010000048">
    <property type="protein sequence ID" value="MDT0650565.1"/>
    <property type="molecule type" value="Genomic_DNA"/>
</dbReference>
<dbReference type="InterPro" id="IPR013783">
    <property type="entry name" value="Ig-like_fold"/>
</dbReference>